<dbReference type="CDD" id="cd03443">
    <property type="entry name" value="PaaI_thioesterase"/>
    <property type="match status" value="1"/>
</dbReference>
<dbReference type="EMBL" id="VBAJ01000147">
    <property type="protein sequence ID" value="TMJ07847.1"/>
    <property type="molecule type" value="Genomic_DNA"/>
</dbReference>
<dbReference type="InterPro" id="IPR029069">
    <property type="entry name" value="HotDog_dom_sf"/>
</dbReference>
<dbReference type="SUPFAM" id="SSF54637">
    <property type="entry name" value="Thioesterase/thiol ester dehydrase-isomerase"/>
    <property type="match status" value="1"/>
</dbReference>
<protein>
    <submittedName>
        <fullName evidence="2">PaaI family thioesterase</fullName>
    </submittedName>
</protein>
<accession>A0A537LJJ1</accession>
<dbReference type="AlphaFoldDB" id="A0A537LJJ1"/>
<proteinExistence type="predicted"/>
<evidence type="ECO:0000313" key="3">
    <source>
        <dbReference type="Proteomes" id="UP000318661"/>
    </source>
</evidence>
<dbReference type="Gene3D" id="3.10.129.10">
    <property type="entry name" value="Hotdog Thioesterase"/>
    <property type="match status" value="1"/>
</dbReference>
<dbReference type="InterPro" id="IPR006683">
    <property type="entry name" value="Thioestr_dom"/>
</dbReference>
<feature type="domain" description="Thioesterase" evidence="1">
    <location>
        <begin position="56"/>
        <end position="137"/>
    </location>
</feature>
<evidence type="ECO:0000313" key="2">
    <source>
        <dbReference type="EMBL" id="TMJ07847.1"/>
    </source>
</evidence>
<comment type="caution">
    <text evidence="2">The sequence shown here is derived from an EMBL/GenBank/DDBJ whole genome shotgun (WGS) entry which is preliminary data.</text>
</comment>
<dbReference type="Pfam" id="PF03061">
    <property type="entry name" value="4HBT"/>
    <property type="match status" value="1"/>
</dbReference>
<sequence>MTVEPKAVQEYYPNEWNYCYGCGQRNDRGLHLRTYLDGEETVATFIPRPYDIAIPGYVYGGLIASLIDCHGTGTAAAAAYRAAGRDLGTDPPLRFVTASLHVDYVKPTPLGVPLQLRGRAREVRGRKVVVEINLLASGEVCARGEVVAVQMPESLTTP</sequence>
<dbReference type="Proteomes" id="UP000318661">
    <property type="component" value="Unassembled WGS sequence"/>
</dbReference>
<evidence type="ECO:0000259" key="1">
    <source>
        <dbReference type="Pfam" id="PF03061"/>
    </source>
</evidence>
<reference evidence="2 3" key="1">
    <citation type="journal article" date="2019" name="Nat. Microbiol.">
        <title>Mediterranean grassland soil C-N compound turnover is dependent on rainfall and depth, and is mediated by genomically divergent microorganisms.</title>
        <authorList>
            <person name="Diamond S."/>
            <person name="Andeer P.F."/>
            <person name="Li Z."/>
            <person name="Crits-Christoph A."/>
            <person name="Burstein D."/>
            <person name="Anantharaman K."/>
            <person name="Lane K.R."/>
            <person name="Thomas B.C."/>
            <person name="Pan C."/>
            <person name="Northen T.R."/>
            <person name="Banfield J.F."/>
        </authorList>
    </citation>
    <scope>NUCLEOTIDE SEQUENCE [LARGE SCALE GENOMIC DNA]</scope>
    <source>
        <strain evidence="2">NP_2</strain>
    </source>
</reference>
<name>A0A537LJJ1_9BACT</name>
<gene>
    <name evidence="2" type="ORF">E6G99_05615</name>
</gene>
<organism evidence="2 3">
    <name type="scientific">Candidatus Segetimicrobium genomatis</name>
    <dbReference type="NCBI Taxonomy" id="2569760"/>
    <lineage>
        <taxon>Bacteria</taxon>
        <taxon>Bacillati</taxon>
        <taxon>Candidatus Sysuimicrobiota</taxon>
        <taxon>Candidatus Sysuimicrobiia</taxon>
        <taxon>Candidatus Sysuimicrobiales</taxon>
        <taxon>Candidatus Segetimicrobiaceae</taxon>
        <taxon>Candidatus Segetimicrobium</taxon>
    </lineage>
</organism>